<reference evidence="3 4" key="1">
    <citation type="submission" date="2023-11" db="EMBL/GenBank/DDBJ databases">
        <title>MicrobeMod: A computational toolkit for identifying prokaryotic methylation and restriction-modification with nanopore sequencing.</title>
        <authorList>
            <person name="Crits-Christoph A."/>
            <person name="Kang S.C."/>
            <person name="Lee H."/>
            <person name="Ostrov N."/>
        </authorList>
    </citation>
    <scope>NUCLEOTIDE SEQUENCE [LARGE SCALE GENOMIC DNA]</scope>
    <source>
        <strain evidence="3 4">ATCC 49870</strain>
    </source>
</reference>
<dbReference type="RefSeq" id="WP_322521519.1">
    <property type="nucleotide sequence ID" value="NZ_CP140153.1"/>
</dbReference>
<dbReference type="Proteomes" id="UP001327459">
    <property type="component" value="Chromosome"/>
</dbReference>
<feature type="signal peptide" evidence="2">
    <location>
        <begin position="1"/>
        <end position="32"/>
    </location>
</feature>
<name>A0ABZ0YWH2_9GAMM</name>
<feature type="chain" id="PRO_5047274685" description="Low-complexity protein" evidence="2">
    <location>
        <begin position="33"/>
        <end position="81"/>
    </location>
</feature>
<accession>A0ABZ0YWH2</accession>
<keyword evidence="4" id="KW-1185">Reference proteome</keyword>
<feature type="compositionally biased region" description="Basic and acidic residues" evidence="1">
    <location>
        <begin position="71"/>
        <end position="81"/>
    </location>
</feature>
<evidence type="ECO:0000256" key="2">
    <source>
        <dbReference type="SAM" id="SignalP"/>
    </source>
</evidence>
<evidence type="ECO:0000313" key="4">
    <source>
        <dbReference type="Proteomes" id="UP001327459"/>
    </source>
</evidence>
<protein>
    <recommendedName>
        <fullName evidence="5">Low-complexity protein</fullName>
    </recommendedName>
</protein>
<evidence type="ECO:0008006" key="5">
    <source>
        <dbReference type="Google" id="ProtNLM"/>
    </source>
</evidence>
<feature type="region of interest" description="Disordered" evidence="1">
    <location>
        <begin position="57"/>
        <end position="81"/>
    </location>
</feature>
<proteinExistence type="predicted"/>
<evidence type="ECO:0000256" key="1">
    <source>
        <dbReference type="SAM" id="MobiDB-lite"/>
    </source>
</evidence>
<gene>
    <name evidence="3" type="ORF">SR882_01120</name>
</gene>
<keyword evidence="2" id="KW-0732">Signal</keyword>
<organism evidence="3 4">
    <name type="scientific">Guyparkeria halophila</name>
    <dbReference type="NCBI Taxonomy" id="47960"/>
    <lineage>
        <taxon>Bacteria</taxon>
        <taxon>Pseudomonadati</taxon>
        <taxon>Pseudomonadota</taxon>
        <taxon>Gammaproteobacteria</taxon>
        <taxon>Chromatiales</taxon>
        <taxon>Thioalkalibacteraceae</taxon>
        <taxon>Guyparkeria</taxon>
    </lineage>
</organism>
<sequence length="81" mass="8169">MKAQSKKSQTKKHLLIGSTALATAIAGSSAMAAGNGNPFASESTHAGTFQTAEMACGAGKCGSSMDEEKGDDDKGDDKDKS</sequence>
<dbReference type="EMBL" id="CP140153">
    <property type="protein sequence ID" value="WQH16528.1"/>
    <property type="molecule type" value="Genomic_DNA"/>
</dbReference>
<evidence type="ECO:0000313" key="3">
    <source>
        <dbReference type="EMBL" id="WQH16528.1"/>
    </source>
</evidence>